<dbReference type="RefSeq" id="WP_279254254.1">
    <property type="nucleotide sequence ID" value="NZ_SHNP01000010.1"/>
</dbReference>
<evidence type="ECO:0000256" key="2">
    <source>
        <dbReference type="PROSITE-ProRule" id="PRU00335"/>
    </source>
</evidence>
<dbReference type="SUPFAM" id="SSF46689">
    <property type="entry name" value="Homeodomain-like"/>
    <property type="match status" value="1"/>
</dbReference>
<gene>
    <name evidence="4" type="ORF">EYC87_18745</name>
</gene>
<keyword evidence="5" id="KW-1185">Reference proteome</keyword>
<evidence type="ECO:0000259" key="3">
    <source>
        <dbReference type="PROSITE" id="PS50977"/>
    </source>
</evidence>
<dbReference type="EMBL" id="SHNP01000010">
    <property type="protein sequence ID" value="MCX2975623.1"/>
    <property type="molecule type" value="Genomic_DNA"/>
</dbReference>
<dbReference type="Proteomes" id="UP001143307">
    <property type="component" value="Unassembled WGS sequence"/>
</dbReference>
<comment type="caution">
    <text evidence="4">The sequence shown here is derived from an EMBL/GenBank/DDBJ whole genome shotgun (WGS) entry which is preliminary data.</text>
</comment>
<dbReference type="Gene3D" id="1.10.357.10">
    <property type="entry name" value="Tetracycline Repressor, domain 2"/>
    <property type="match status" value="1"/>
</dbReference>
<proteinExistence type="predicted"/>
<dbReference type="PROSITE" id="PS50977">
    <property type="entry name" value="HTH_TETR_2"/>
    <property type="match status" value="1"/>
</dbReference>
<protein>
    <submittedName>
        <fullName evidence="4">TetR/AcrR family transcriptional regulator</fullName>
    </submittedName>
</protein>
<evidence type="ECO:0000313" key="5">
    <source>
        <dbReference type="Proteomes" id="UP001143307"/>
    </source>
</evidence>
<accession>A0ABT3T035</accession>
<dbReference type="InterPro" id="IPR001647">
    <property type="entry name" value="HTH_TetR"/>
</dbReference>
<feature type="DNA-binding region" description="H-T-H motif" evidence="2">
    <location>
        <begin position="41"/>
        <end position="60"/>
    </location>
</feature>
<organism evidence="4 5">
    <name type="scientific">Candidatus Seongchinamella marina</name>
    <dbReference type="NCBI Taxonomy" id="2518990"/>
    <lineage>
        <taxon>Bacteria</taxon>
        <taxon>Pseudomonadati</taxon>
        <taxon>Pseudomonadota</taxon>
        <taxon>Gammaproteobacteria</taxon>
        <taxon>Cellvibrionales</taxon>
        <taxon>Halieaceae</taxon>
        <taxon>Seongchinamella</taxon>
    </lineage>
</organism>
<name>A0ABT3T035_9GAMM</name>
<sequence length="199" mass="22332">MVAKTRASRTPARKPGIERYNRITESAESLIIENQSPEPLTLMAIADRAEVPRVSLYHFFDSVEALTDALYARGVEKMMAHVTELAQSSDWRQLMTEALSKSRDFYNNNPVEMILALSPRSISKVVSLNKTIGRDVHALLVERANVSKAPKVGKCCEIAVDIADAVWRKSFFEHGKITPMYHREATAAVLLYLERVLAT</sequence>
<reference evidence="4" key="1">
    <citation type="submission" date="2019-02" db="EMBL/GenBank/DDBJ databases">
        <authorList>
            <person name="Li S.-H."/>
        </authorList>
    </citation>
    <scope>NUCLEOTIDE SEQUENCE</scope>
    <source>
        <strain evidence="4">IMCC8485</strain>
    </source>
</reference>
<evidence type="ECO:0000313" key="4">
    <source>
        <dbReference type="EMBL" id="MCX2975623.1"/>
    </source>
</evidence>
<feature type="domain" description="HTH tetR-type" evidence="3">
    <location>
        <begin position="17"/>
        <end position="78"/>
    </location>
</feature>
<evidence type="ECO:0000256" key="1">
    <source>
        <dbReference type="ARBA" id="ARBA00023125"/>
    </source>
</evidence>
<dbReference type="InterPro" id="IPR009057">
    <property type="entry name" value="Homeodomain-like_sf"/>
</dbReference>
<keyword evidence="1 2" id="KW-0238">DNA-binding</keyword>